<evidence type="ECO:0000256" key="7">
    <source>
        <dbReference type="ARBA" id="ARBA00023139"/>
    </source>
</evidence>
<keyword evidence="11 13" id="KW-0807">Transducer</keyword>
<protein>
    <recommendedName>
        <fullName evidence="15">G-protein coupled receptors family 1 profile domain-containing protein</fullName>
    </recommendedName>
</protein>
<keyword evidence="17" id="KW-1185">Reference proteome</keyword>
<evidence type="ECO:0000313" key="16">
    <source>
        <dbReference type="EMBL" id="ESO89531.1"/>
    </source>
</evidence>
<feature type="transmembrane region" description="Helical" evidence="14">
    <location>
        <begin position="98"/>
        <end position="125"/>
    </location>
</feature>
<comment type="similarity">
    <text evidence="13">Belongs to the G-protein coupled receptor 1 family.</text>
</comment>
<dbReference type="Gene3D" id="1.20.1070.10">
    <property type="entry name" value="Rhodopsin 7-helix transmembrane proteins"/>
    <property type="match status" value="1"/>
</dbReference>
<dbReference type="KEGG" id="lgi:LOTGIDRAFT_125270"/>
<dbReference type="PROSITE" id="PS50262">
    <property type="entry name" value="G_PROTEIN_RECEP_F1_2"/>
    <property type="match status" value="1"/>
</dbReference>
<name>V4A8B8_LOTGI</name>
<dbReference type="InterPro" id="IPR000276">
    <property type="entry name" value="GPCR_Rhodpsn"/>
</dbReference>
<keyword evidence="10" id="KW-0325">Glycoprotein</keyword>
<dbReference type="OMA" id="NIAPPCE"/>
<dbReference type="Proteomes" id="UP000030746">
    <property type="component" value="Unassembled WGS sequence"/>
</dbReference>
<evidence type="ECO:0000256" key="6">
    <source>
        <dbReference type="ARBA" id="ARBA00023136"/>
    </source>
</evidence>
<dbReference type="PANTHER" id="PTHR24238">
    <property type="entry name" value="G-PROTEIN COUPLED RECEPTOR"/>
    <property type="match status" value="1"/>
</dbReference>
<dbReference type="EMBL" id="KB202591">
    <property type="protein sequence ID" value="ESO89531.1"/>
    <property type="molecule type" value="Genomic_DNA"/>
</dbReference>
<feature type="transmembrane region" description="Helical" evidence="14">
    <location>
        <begin position="234"/>
        <end position="254"/>
    </location>
</feature>
<dbReference type="PRINTS" id="PR00237">
    <property type="entry name" value="GPCRRHODOPSN"/>
</dbReference>
<keyword evidence="5 13" id="KW-0297">G-protein coupled receptor</keyword>
<keyword evidence="9 13" id="KW-0675">Receptor</keyword>
<evidence type="ECO:0000256" key="3">
    <source>
        <dbReference type="ARBA" id="ARBA00022692"/>
    </source>
</evidence>
<feature type="transmembrane region" description="Helical" evidence="14">
    <location>
        <begin position="49"/>
        <end position="70"/>
    </location>
</feature>
<comment type="subcellular location">
    <subcellularLocation>
        <location evidence="1">Cell membrane</location>
        <topology evidence="1">Multi-pass membrane protein</topology>
    </subcellularLocation>
</comment>
<organism evidence="16 17">
    <name type="scientific">Lottia gigantea</name>
    <name type="common">Giant owl limpet</name>
    <dbReference type="NCBI Taxonomy" id="225164"/>
    <lineage>
        <taxon>Eukaryota</taxon>
        <taxon>Metazoa</taxon>
        <taxon>Spiralia</taxon>
        <taxon>Lophotrochozoa</taxon>
        <taxon>Mollusca</taxon>
        <taxon>Gastropoda</taxon>
        <taxon>Patellogastropoda</taxon>
        <taxon>Lottioidea</taxon>
        <taxon>Lottiidae</taxon>
        <taxon>Lottia</taxon>
    </lineage>
</organism>
<keyword evidence="4 14" id="KW-1133">Transmembrane helix</keyword>
<dbReference type="GeneID" id="20232469"/>
<dbReference type="GO" id="GO:0008188">
    <property type="term" value="F:neuropeptide receptor activity"/>
    <property type="evidence" value="ECO:0007669"/>
    <property type="project" value="TreeGrafter"/>
</dbReference>
<dbReference type="InterPro" id="IPR017452">
    <property type="entry name" value="GPCR_Rhodpsn_7TM"/>
</dbReference>
<feature type="transmembrane region" description="Helical" evidence="14">
    <location>
        <begin position="6"/>
        <end position="28"/>
    </location>
</feature>
<dbReference type="HOGENOM" id="CLU_009579_6_3_1"/>
<dbReference type="SUPFAM" id="SSF81321">
    <property type="entry name" value="Family A G protein-coupled receptor-like"/>
    <property type="match status" value="1"/>
</dbReference>
<gene>
    <name evidence="16" type="ORF">LOTGIDRAFT_125270</name>
</gene>
<keyword evidence="7" id="KW-0564">Palmitate</keyword>
<dbReference type="InterPro" id="IPR009126">
    <property type="entry name" value="Cholcskin_rcpt"/>
</dbReference>
<evidence type="ECO:0000256" key="12">
    <source>
        <dbReference type="ARBA" id="ARBA00023288"/>
    </source>
</evidence>
<dbReference type="PANTHER" id="PTHR24238:SF46">
    <property type="entry name" value="GASTRIN_CHOLECYSTOKININ TYPE B RECEPTOR"/>
    <property type="match status" value="1"/>
</dbReference>
<evidence type="ECO:0000313" key="17">
    <source>
        <dbReference type="Proteomes" id="UP000030746"/>
    </source>
</evidence>
<sequence>MLTLYDFLFSISGVSVAVSCFTLVAISLERYFAICRPLKSRRWQTRTHAYKVIILCWILAFFVMSPIAVYHRLGTAGRGVYRCREDWDNKVWEKAYTMILNMVLLVIPVIIMSLAYGWICYTLWIGMRLEDQSMKGCNGVGNGQGNISVLSDAEYPMNIQSSTGGRPFRRIELQRALRQSNSNRSRAAKKRVIKMLFAVVLEFFICWAPAYIVYTWMIYDIDSARRHVSNLTKSLIHLLSYVSSCCNPITYCFLNKNFRQAFIAAFRCCRKKHYVYARRSEMSFSGNTNSTRTMGSALTSYDKIAESDELSEKSF</sequence>
<proteinExistence type="inferred from homology"/>
<dbReference type="OrthoDB" id="10037617at2759"/>
<accession>V4A8B8</accession>
<evidence type="ECO:0000256" key="9">
    <source>
        <dbReference type="ARBA" id="ARBA00023170"/>
    </source>
</evidence>
<dbReference type="GO" id="GO:0005886">
    <property type="term" value="C:plasma membrane"/>
    <property type="evidence" value="ECO:0007669"/>
    <property type="project" value="UniProtKB-SubCell"/>
</dbReference>
<feature type="domain" description="G-protein coupled receptors family 1 profile" evidence="15">
    <location>
        <begin position="1"/>
        <end position="251"/>
    </location>
</feature>
<evidence type="ECO:0000256" key="5">
    <source>
        <dbReference type="ARBA" id="ARBA00023040"/>
    </source>
</evidence>
<reference evidence="16 17" key="1">
    <citation type="journal article" date="2013" name="Nature">
        <title>Insights into bilaterian evolution from three spiralian genomes.</title>
        <authorList>
            <person name="Simakov O."/>
            <person name="Marletaz F."/>
            <person name="Cho S.J."/>
            <person name="Edsinger-Gonzales E."/>
            <person name="Havlak P."/>
            <person name="Hellsten U."/>
            <person name="Kuo D.H."/>
            <person name="Larsson T."/>
            <person name="Lv J."/>
            <person name="Arendt D."/>
            <person name="Savage R."/>
            <person name="Osoegawa K."/>
            <person name="de Jong P."/>
            <person name="Grimwood J."/>
            <person name="Chapman J.A."/>
            <person name="Shapiro H."/>
            <person name="Aerts A."/>
            <person name="Otillar R.P."/>
            <person name="Terry A.Y."/>
            <person name="Boore J.L."/>
            <person name="Grigoriev I.V."/>
            <person name="Lindberg D.R."/>
            <person name="Seaver E.C."/>
            <person name="Weisblat D.A."/>
            <person name="Putnam N.H."/>
            <person name="Rokhsar D.S."/>
        </authorList>
    </citation>
    <scope>NUCLEOTIDE SEQUENCE [LARGE SCALE GENOMIC DNA]</scope>
</reference>
<evidence type="ECO:0000256" key="11">
    <source>
        <dbReference type="ARBA" id="ARBA00023224"/>
    </source>
</evidence>
<evidence type="ECO:0000256" key="2">
    <source>
        <dbReference type="ARBA" id="ARBA00022475"/>
    </source>
</evidence>
<dbReference type="PRINTS" id="PR01822">
    <property type="entry name" value="CCYSTOKININR"/>
</dbReference>
<evidence type="ECO:0000256" key="13">
    <source>
        <dbReference type="RuleBase" id="RU000688"/>
    </source>
</evidence>
<dbReference type="Pfam" id="PF00001">
    <property type="entry name" value="7tm_1"/>
    <property type="match status" value="1"/>
</dbReference>
<keyword evidence="3 13" id="KW-0812">Transmembrane</keyword>
<keyword evidence="12" id="KW-0449">Lipoprotein</keyword>
<evidence type="ECO:0000256" key="4">
    <source>
        <dbReference type="ARBA" id="ARBA00022989"/>
    </source>
</evidence>
<evidence type="ECO:0000256" key="8">
    <source>
        <dbReference type="ARBA" id="ARBA00023157"/>
    </source>
</evidence>
<keyword evidence="2" id="KW-1003">Cell membrane</keyword>
<evidence type="ECO:0000256" key="10">
    <source>
        <dbReference type="ARBA" id="ARBA00023180"/>
    </source>
</evidence>
<dbReference type="CTD" id="20232469"/>
<evidence type="ECO:0000256" key="1">
    <source>
        <dbReference type="ARBA" id="ARBA00004651"/>
    </source>
</evidence>
<keyword evidence="8" id="KW-1015">Disulfide bond</keyword>
<dbReference type="PROSITE" id="PS00237">
    <property type="entry name" value="G_PROTEIN_RECEP_F1_1"/>
    <property type="match status" value="1"/>
</dbReference>
<feature type="transmembrane region" description="Helical" evidence="14">
    <location>
        <begin position="192"/>
        <end position="214"/>
    </location>
</feature>
<dbReference type="RefSeq" id="XP_009059889.1">
    <property type="nucleotide sequence ID" value="XM_009061641.1"/>
</dbReference>
<keyword evidence="6 14" id="KW-0472">Membrane</keyword>
<dbReference type="AlphaFoldDB" id="V4A8B8"/>
<evidence type="ECO:0000259" key="15">
    <source>
        <dbReference type="PROSITE" id="PS50262"/>
    </source>
</evidence>
<evidence type="ECO:0000256" key="14">
    <source>
        <dbReference type="SAM" id="Phobius"/>
    </source>
</evidence>